<proteinExistence type="predicted"/>
<sequence>MTEGPCSVAHIASALGLSKRVTLREITFLVDRGVVTRIVPTHGRIDPHFAAGVPEIFQEMARAYQFLGLKF</sequence>
<evidence type="ECO:0008006" key="3">
    <source>
        <dbReference type="Google" id="ProtNLM"/>
    </source>
</evidence>
<dbReference type="Proteomes" id="UP000479226">
    <property type="component" value="Unassembled WGS sequence"/>
</dbReference>
<dbReference type="EMBL" id="JAAKZI010000046">
    <property type="protein sequence ID" value="NGN85355.1"/>
    <property type="molecule type" value="Genomic_DNA"/>
</dbReference>
<gene>
    <name evidence="1" type="ORF">G6N77_18095</name>
</gene>
<dbReference type="InterPro" id="IPR036388">
    <property type="entry name" value="WH-like_DNA-bd_sf"/>
</dbReference>
<dbReference type="InterPro" id="IPR036390">
    <property type="entry name" value="WH_DNA-bd_sf"/>
</dbReference>
<accession>A0ABX0DKX8</accession>
<evidence type="ECO:0000313" key="2">
    <source>
        <dbReference type="Proteomes" id="UP000479226"/>
    </source>
</evidence>
<keyword evidence="2" id="KW-1185">Reference proteome</keyword>
<evidence type="ECO:0000313" key="1">
    <source>
        <dbReference type="EMBL" id="NGN85355.1"/>
    </source>
</evidence>
<name>A0ABX0DKX8_9MICC</name>
<reference evidence="1 2" key="1">
    <citation type="submission" date="2020-02" db="EMBL/GenBank/DDBJ databases">
        <title>Genome sequence of the type strain DSM 27180 of Arthrobacter silviterrae.</title>
        <authorList>
            <person name="Gao J."/>
            <person name="Sun J."/>
        </authorList>
    </citation>
    <scope>NUCLEOTIDE SEQUENCE [LARGE SCALE GENOMIC DNA]</scope>
    <source>
        <strain evidence="1 2">DSM 27180</strain>
    </source>
</reference>
<dbReference type="Gene3D" id="1.10.10.10">
    <property type="entry name" value="Winged helix-like DNA-binding domain superfamily/Winged helix DNA-binding domain"/>
    <property type="match status" value="1"/>
</dbReference>
<organism evidence="1 2">
    <name type="scientific">Arthrobacter silviterrae</name>
    <dbReference type="NCBI Taxonomy" id="2026658"/>
    <lineage>
        <taxon>Bacteria</taxon>
        <taxon>Bacillati</taxon>
        <taxon>Actinomycetota</taxon>
        <taxon>Actinomycetes</taxon>
        <taxon>Micrococcales</taxon>
        <taxon>Micrococcaceae</taxon>
        <taxon>Arthrobacter</taxon>
    </lineage>
</organism>
<comment type="caution">
    <text evidence="1">The sequence shown here is derived from an EMBL/GenBank/DDBJ whole genome shotgun (WGS) entry which is preliminary data.</text>
</comment>
<dbReference type="SUPFAM" id="SSF46785">
    <property type="entry name" value="Winged helix' DNA-binding domain"/>
    <property type="match status" value="1"/>
</dbReference>
<protein>
    <recommendedName>
        <fullName evidence="3">MarR family transcriptional regulator</fullName>
    </recommendedName>
</protein>